<dbReference type="SUPFAM" id="SSF52540">
    <property type="entry name" value="P-loop containing nucleoside triphosphate hydrolases"/>
    <property type="match status" value="1"/>
</dbReference>
<evidence type="ECO:0000313" key="2">
    <source>
        <dbReference type="Proteomes" id="UP001198220"/>
    </source>
</evidence>
<organism evidence="1 2">
    <name type="scientific">Hominiventricola filiformis</name>
    <dbReference type="NCBI Taxonomy" id="2885352"/>
    <lineage>
        <taxon>Bacteria</taxon>
        <taxon>Bacillati</taxon>
        <taxon>Bacillota</taxon>
        <taxon>Clostridia</taxon>
        <taxon>Lachnospirales</taxon>
        <taxon>Lachnospiraceae</taxon>
        <taxon>Hominiventricola</taxon>
    </lineage>
</organism>
<comment type="caution">
    <text evidence="1">The sequence shown here is derived from an EMBL/GenBank/DDBJ whole genome shotgun (WGS) entry which is preliminary data.</text>
</comment>
<dbReference type="EMBL" id="JAJEPS010000010">
    <property type="protein sequence ID" value="MCC2126736.1"/>
    <property type="molecule type" value="Genomic_DNA"/>
</dbReference>
<dbReference type="AlphaFoldDB" id="A0AAE3A677"/>
<gene>
    <name evidence="1" type="ORF">LKD36_11145</name>
</gene>
<reference evidence="1 2" key="1">
    <citation type="submission" date="2021-10" db="EMBL/GenBank/DDBJ databases">
        <title>Anaerobic single-cell dispensing facilitates the cultivation of human gut bacteria.</title>
        <authorList>
            <person name="Afrizal A."/>
        </authorList>
    </citation>
    <scope>NUCLEOTIDE SEQUENCE [LARGE SCALE GENOMIC DNA]</scope>
    <source>
        <strain evidence="1 2">CLA-AA-H276</strain>
    </source>
</reference>
<proteinExistence type="predicted"/>
<dbReference type="InterPro" id="IPR027417">
    <property type="entry name" value="P-loop_NTPase"/>
</dbReference>
<name>A0AAE3A677_9FIRM</name>
<dbReference type="Pfam" id="PF13189">
    <property type="entry name" value="Cytidylate_kin2"/>
    <property type="match status" value="1"/>
</dbReference>
<keyword evidence="1" id="KW-0418">Kinase</keyword>
<keyword evidence="2" id="KW-1185">Reference proteome</keyword>
<keyword evidence="1" id="KW-0808">Transferase</keyword>
<accession>A0AAE3A677</accession>
<sequence>MSKNFIITLNRECGAGATNIAKLLSKELDIPYYDKDMFRMVSDKSGVLEEFFHVNDERPGNNLLYKLIKELKPASQKPSLGKDIVSPDNLFRFQSELIKELAENESCIIIGRCADYVLKDYDNVVNIFVCGDMESKIHRMMWTFSLEKEVAEERIRETDKQRHKYYNYYTGKTWDTASNYDLCLNTGDMTIEEAAEQIKLYLKQKGLMK</sequence>
<dbReference type="GO" id="GO:0016301">
    <property type="term" value="F:kinase activity"/>
    <property type="evidence" value="ECO:0007669"/>
    <property type="project" value="UniProtKB-KW"/>
</dbReference>
<evidence type="ECO:0000313" key="1">
    <source>
        <dbReference type="EMBL" id="MCC2126736.1"/>
    </source>
</evidence>
<dbReference type="Proteomes" id="UP001198220">
    <property type="component" value="Unassembled WGS sequence"/>
</dbReference>
<protein>
    <submittedName>
        <fullName evidence="1">Cytidylate kinase-like family protein</fullName>
    </submittedName>
</protein>
<dbReference type="RefSeq" id="WP_118770386.1">
    <property type="nucleotide sequence ID" value="NZ_JAJEPS010000010.1"/>
</dbReference>
<dbReference type="Gene3D" id="3.40.50.300">
    <property type="entry name" value="P-loop containing nucleotide triphosphate hydrolases"/>
    <property type="match status" value="1"/>
</dbReference>